<keyword evidence="3" id="KW-1185">Reference proteome</keyword>
<dbReference type="AlphaFoldDB" id="A0A939FQP5"/>
<proteinExistence type="predicted"/>
<accession>A0A939FQP5</accession>
<dbReference type="RefSeq" id="WP_207247562.1">
    <property type="nucleotide sequence ID" value="NZ_JAFMOF010000002.1"/>
</dbReference>
<gene>
    <name evidence="2" type="ORF">J1792_16300</name>
</gene>
<protein>
    <submittedName>
        <fullName evidence="2">Uncharacterized protein</fullName>
    </submittedName>
</protein>
<dbReference type="EMBL" id="JAFMOF010000002">
    <property type="protein sequence ID" value="MBO0654277.1"/>
    <property type="molecule type" value="Genomic_DNA"/>
</dbReference>
<name>A0A939FQP5_9ACTN</name>
<sequence length="252" mass="26080">MVGVFVLAGAVAAGAVVLTRGTQGSDRQEPSRAPGTDGPSGAAGPGGLRDAVEAAPGSTPSGTGDGKRYRLTAPDTILAGTYRKDPVTSRDPFREVDKQTLAIVGVTDAQSVGGAYRSDTTAPSLKLANFGGLWGGVKDPEATVDNMFRTLILGIQADPTGKPELEGSPKAFRPSRLDGNAVMKCQKMKTTDPSLGAQSFTVPVCIWADSSTVGVVSSADATTILLHQDPSLEQAADTTARIRLDVRVEITR</sequence>
<evidence type="ECO:0000256" key="1">
    <source>
        <dbReference type="SAM" id="MobiDB-lite"/>
    </source>
</evidence>
<comment type="caution">
    <text evidence="2">The sequence shown here is derived from an EMBL/GenBank/DDBJ whole genome shotgun (WGS) entry which is preliminary data.</text>
</comment>
<dbReference type="Proteomes" id="UP000664781">
    <property type="component" value="Unassembled WGS sequence"/>
</dbReference>
<evidence type="ECO:0000313" key="2">
    <source>
        <dbReference type="EMBL" id="MBO0654277.1"/>
    </source>
</evidence>
<organism evidence="2 3">
    <name type="scientific">Streptomyces triculaminicus</name>
    <dbReference type="NCBI Taxonomy" id="2816232"/>
    <lineage>
        <taxon>Bacteria</taxon>
        <taxon>Bacillati</taxon>
        <taxon>Actinomycetota</taxon>
        <taxon>Actinomycetes</taxon>
        <taxon>Kitasatosporales</taxon>
        <taxon>Streptomycetaceae</taxon>
        <taxon>Streptomyces</taxon>
    </lineage>
</organism>
<reference evidence="2" key="1">
    <citation type="submission" date="2021-03" db="EMBL/GenBank/DDBJ databases">
        <title>Streptomyces strains.</title>
        <authorList>
            <person name="Lund M.B."/>
            <person name="Toerring T."/>
        </authorList>
    </citation>
    <scope>NUCLEOTIDE SEQUENCE</scope>
    <source>
        <strain evidence="2">JCM 4242</strain>
    </source>
</reference>
<evidence type="ECO:0000313" key="3">
    <source>
        <dbReference type="Proteomes" id="UP000664781"/>
    </source>
</evidence>
<feature type="region of interest" description="Disordered" evidence="1">
    <location>
        <begin position="21"/>
        <end position="70"/>
    </location>
</feature>